<keyword evidence="9 10" id="KW-0131">Cell cycle</keyword>
<dbReference type="GO" id="GO:0003677">
    <property type="term" value="F:DNA binding"/>
    <property type="evidence" value="ECO:0007669"/>
    <property type="project" value="UniProtKB-UniRule"/>
</dbReference>
<keyword evidence="6 10" id="KW-0229">DNA integration</keyword>
<dbReference type="InterPro" id="IPR010998">
    <property type="entry name" value="Integrase_recombinase_N"/>
</dbReference>
<dbReference type="InterPro" id="IPR050090">
    <property type="entry name" value="Tyrosine_recombinase_XerCD"/>
</dbReference>
<comment type="subunit">
    <text evidence="10">Forms a cyclic heterotetrameric complex composed of two molecules of XerC and two molecules of XerD.</text>
</comment>
<comment type="similarity">
    <text evidence="2">Belongs to the 'phage' integrase family. XerD subfamily.</text>
</comment>
<dbReference type="InterPro" id="IPR002104">
    <property type="entry name" value="Integrase_catalytic"/>
</dbReference>
<dbReference type="InterPro" id="IPR004107">
    <property type="entry name" value="Integrase_SAM-like_N"/>
</dbReference>
<evidence type="ECO:0000256" key="6">
    <source>
        <dbReference type="ARBA" id="ARBA00022908"/>
    </source>
</evidence>
<dbReference type="InterPro" id="IPR023009">
    <property type="entry name" value="Tyrosine_recombinase_XerC/XerD"/>
</dbReference>
<dbReference type="InterPro" id="IPR044068">
    <property type="entry name" value="CB"/>
</dbReference>
<keyword evidence="7 10" id="KW-0238">DNA-binding</keyword>
<dbReference type="InterPro" id="IPR011932">
    <property type="entry name" value="Recomb_XerD"/>
</dbReference>
<dbReference type="SUPFAM" id="SSF56349">
    <property type="entry name" value="DNA breaking-rejoining enzymes"/>
    <property type="match status" value="1"/>
</dbReference>
<feature type="active site" evidence="10">
    <location>
        <position position="161"/>
    </location>
</feature>
<dbReference type="Gene3D" id="1.10.150.130">
    <property type="match status" value="1"/>
</dbReference>
<dbReference type="AlphaFoldDB" id="A0A366IFA3"/>
<comment type="subcellular location">
    <subcellularLocation>
        <location evidence="1 10">Cytoplasm</location>
    </subcellularLocation>
</comment>
<evidence type="ECO:0000256" key="2">
    <source>
        <dbReference type="ARBA" id="ARBA00010450"/>
    </source>
</evidence>
<organism evidence="13 14">
    <name type="scientific">Brevibacterium celere</name>
    <dbReference type="NCBI Taxonomy" id="225845"/>
    <lineage>
        <taxon>Bacteria</taxon>
        <taxon>Bacillati</taxon>
        <taxon>Actinomycetota</taxon>
        <taxon>Actinomycetes</taxon>
        <taxon>Micrococcales</taxon>
        <taxon>Brevibacteriaceae</taxon>
        <taxon>Brevibacterium</taxon>
    </lineage>
</organism>
<dbReference type="NCBIfam" id="TIGR02225">
    <property type="entry name" value="recomb_XerD"/>
    <property type="match status" value="1"/>
</dbReference>
<evidence type="ECO:0000256" key="9">
    <source>
        <dbReference type="ARBA" id="ARBA00023306"/>
    </source>
</evidence>
<evidence type="ECO:0000256" key="4">
    <source>
        <dbReference type="ARBA" id="ARBA00022618"/>
    </source>
</evidence>
<keyword evidence="5 10" id="KW-0159">Chromosome partition</keyword>
<evidence type="ECO:0000313" key="14">
    <source>
        <dbReference type="Proteomes" id="UP000253509"/>
    </source>
</evidence>
<feature type="active site" evidence="10">
    <location>
        <position position="262"/>
    </location>
</feature>
<dbReference type="GO" id="GO:0051301">
    <property type="term" value="P:cell division"/>
    <property type="evidence" value="ECO:0007669"/>
    <property type="project" value="UniProtKB-KW"/>
</dbReference>
<dbReference type="PANTHER" id="PTHR30349:SF81">
    <property type="entry name" value="TYROSINE RECOMBINASE XERC"/>
    <property type="match status" value="1"/>
</dbReference>
<comment type="similarity">
    <text evidence="10">Belongs to the 'phage' integrase family. XerC subfamily.</text>
</comment>
<dbReference type="GO" id="GO:0007059">
    <property type="term" value="P:chromosome segregation"/>
    <property type="evidence" value="ECO:0007669"/>
    <property type="project" value="UniProtKB-UniRule"/>
</dbReference>
<feature type="active site" description="O-(3'-phospho-DNA)-tyrosine intermediate" evidence="10">
    <location>
        <position position="297"/>
    </location>
</feature>
<dbReference type="RefSeq" id="WP_113905525.1">
    <property type="nucleotide sequence ID" value="NZ_QNSB01000016.1"/>
</dbReference>
<evidence type="ECO:0000256" key="10">
    <source>
        <dbReference type="HAMAP-Rule" id="MF_01808"/>
    </source>
</evidence>
<dbReference type="PANTHER" id="PTHR30349">
    <property type="entry name" value="PHAGE INTEGRASE-RELATED"/>
    <property type="match status" value="1"/>
</dbReference>
<dbReference type="Pfam" id="PF00589">
    <property type="entry name" value="Phage_integrase"/>
    <property type="match status" value="1"/>
</dbReference>
<keyword evidence="14" id="KW-1185">Reference proteome</keyword>
<keyword evidence="3 10" id="KW-0963">Cytoplasm</keyword>
<dbReference type="PROSITE" id="PS51900">
    <property type="entry name" value="CB"/>
    <property type="match status" value="1"/>
</dbReference>
<dbReference type="SUPFAM" id="SSF47823">
    <property type="entry name" value="lambda integrase-like, N-terminal domain"/>
    <property type="match status" value="1"/>
</dbReference>
<dbReference type="InterPro" id="IPR013762">
    <property type="entry name" value="Integrase-like_cat_sf"/>
</dbReference>
<evidence type="ECO:0000256" key="7">
    <source>
        <dbReference type="ARBA" id="ARBA00023125"/>
    </source>
</evidence>
<dbReference type="GO" id="GO:0006313">
    <property type="term" value="P:DNA transposition"/>
    <property type="evidence" value="ECO:0007669"/>
    <property type="project" value="UniProtKB-UniRule"/>
</dbReference>
<feature type="active site" evidence="10">
    <location>
        <position position="288"/>
    </location>
</feature>
<dbReference type="HAMAP" id="MF_01808">
    <property type="entry name" value="Recomb_XerC_XerD"/>
    <property type="match status" value="1"/>
</dbReference>
<dbReference type="PROSITE" id="PS51898">
    <property type="entry name" value="TYR_RECOMBINASE"/>
    <property type="match status" value="1"/>
</dbReference>
<dbReference type="Proteomes" id="UP000253509">
    <property type="component" value="Unassembled WGS sequence"/>
</dbReference>
<comment type="function">
    <text evidence="10">Site-specific tyrosine recombinase, which acts by catalyzing the cutting and rejoining of the recombining DNA molecules. The XerC-XerD complex is essential to convert dimers of the bacterial chromosome into monomers to permit their segregation at cell division. It also contributes to the segregational stability of plasmids.</text>
</comment>
<reference evidence="13 14" key="1">
    <citation type="submission" date="2018-06" db="EMBL/GenBank/DDBJ databases">
        <title>Freshwater and sediment microbial communities from various areas in North America, analyzing microbe dynamics in response to fracking.</title>
        <authorList>
            <person name="Lamendella R."/>
        </authorList>
    </citation>
    <scope>NUCLEOTIDE SEQUENCE [LARGE SCALE GENOMIC DNA]</scope>
    <source>
        <strain evidence="13 14">3b_TX</strain>
    </source>
</reference>
<feature type="active site" evidence="10">
    <location>
        <position position="265"/>
    </location>
</feature>
<dbReference type="Gene3D" id="1.10.443.10">
    <property type="entry name" value="Intergrase catalytic core"/>
    <property type="match status" value="1"/>
</dbReference>
<feature type="domain" description="Core-binding (CB)" evidence="12">
    <location>
        <begin position="11"/>
        <end position="100"/>
    </location>
</feature>
<gene>
    <name evidence="10" type="primary">xerC</name>
    <name evidence="13" type="ORF">DFO65_11637</name>
</gene>
<evidence type="ECO:0000256" key="1">
    <source>
        <dbReference type="ARBA" id="ARBA00004496"/>
    </source>
</evidence>
<keyword evidence="8 10" id="KW-0233">DNA recombination</keyword>
<dbReference type="NCBIfam" id="NF001399">
    <property type="entry name" value="PRK00283.1"/>
    <property type="match status" value="1"/>
</dbReference>
<feature type="domain" description="Tyr recombinase" evidence="11">
    <location>
        <begin position="121"/>
        <end position="310"/>
    </location>
</feature>
<evidence type="ECO:0000313" key="13">
    <source>
        <dbReference type="EMBL" id="RBP68667.1"/>
    </source>
</evidence>
<name>A0A366IFA3_9MICO</name>
<dbReference type="GO" id="GO:0005737">
    <property type="term" value="C:cytoplasm"/>
    <property type="evidence" value="ECO:0007669"/>
    <property type="project" value="UniProtKB-SubCell"/>
</dbReference>
<proteinExistence type="inferred from homology"/>
<evidence type="ECO:0000256" key="5">
    <source>
        <dbReference type="ARBA" id="ARBA00022829"/>
    </source>
</evidence>
<evidence type="ECO:0000256" key="8">
    <source>
        <dbReference type="ARBA" id="ARBA00023172"/>
    </source>
</evidence>
<evidence type="ECO:0000259" key="12">
    <source>
        <dbReference type="PROSITE" id="PS51900"/>
    </source>
</evidence>
<dbReference type="EMBL" id="QNSB01000016">
    <property type="protein sequence ID" value="RBP68667.1"/>
    <property type="molecule type" value="Genomic_DNA"/>
</dbReference>
<evidence type="ECO:0000259" key="11">
    <source>
        <dbReference type="PROSITE" id="PS51898"/>
    </source>
</evidence>
<keyword evidence="4 10" id="KW-0132">Cell division</keyword>
<comment type="caution">
    <text evidence="13">The sequence shown here is derived from an EMBL/GenBank/DDBJ whole genome shotgun (WGS) entry which is preliminary data.</text>
</comment>
<protein>
    <recommendedName>
        <fullName evidence="10">Tyrosine recombinase XerC</fullName>
    </recommendedName>
</protein>
<feature type="active site" evidence="10">
    <location>
        <position position="185"/>
    </location>
</feature>
<dbReference type="Pfam" id="PF02899">
    <property type="entry name" value="Phage_int_SAM_1"/>
    <property type="match status" value="1"/>
</dbReference>
<accession>A0A366IFA3</accession>
<sequence>MARHGVELLPQLPEGIARGFETYLSSLRFERGLSLNSIDAYARDLGRYGTWLADRGIASLGDIDRGDIEAYALDLAEADLAARTRARALVAVRRFHSFAAADGLMDVDPASEVSPPQEGLRLPKALALADIEAMLATTAGQEPPQIRAAALLELLYATGARISEAVGVDLDDLDLDAGLVRLYGKGGKERLVPLGSHARHALAAWVTQVRPSIAAKARTPGRGHAGALFLNVRGTRLSRQSAWQIVKDAGARAGLDAEVSPHTFRHSFATHLLEGGADIRVVQELLGHASVTTTQIYTKVSEETLREVYATSHPRAR</sequence>
<dbReference type="InterPro" id="IPR011010">
    <property type="entry name" value="DNA_brk_join_enz"/>
</dbReference>
<evidence type="ECO:0000256" key="3">
    <source>
        <dbReference type="ARBA" id="ARBA00022490"/>
    </source>
</evidence>
<dbReference type="GO" id="GO:0009037">
    <property type="term" value="F:tyrosine-based site-specific recombinase activity"/>
    <property type="evidence" value="ECO:0007669"/>
    <property type="project" value="UniProtKB-UniRule"/>
</dbReference>